<proteinExistence type="predicted"/>
<reference evidence="1 2" key="1">
    <citation type="submission" date="2017-05" db="EMBL/GenBank/DDBJ databases">
        <title>Vagococcus spp. assemblies.</title>
        <authorList>
            <person name="Gulvik C.A."/>
        </authorList>
    </citation>
    <scope>NUCLEOTIDE SEQUENCE [LARGE SCALE GENOMIC DNA]</scope>
    <source>
        <strain evidence="1 2">DSM 24756</strain>
    </source>
</reference>
<comment type="caution">
    <text evidence="1">The sequence shown here is derived from an EMBL/GenBank/DDBJ whole genome shotgun (WGS) entry which is preliminary data.</text>
</comment>
<gene>
    <name evidence="1" type="ORF">CBF30_04220</name>
</gene>
<dbReference type="InterPro" id="IPR012865">
    <property type="entry name" value="DUF1642"/>
</dbReference>
<dbReference type="AlphaFoldDB" id="A0A430AK02"/>
<name>A0A430AK02_9ENTE</name>
<protein>
    <recommendedName>
        <fullName evidence="3">DUF1642 domain-containing protein</fullName>
    </recommendedName>
</protein>
<organism evidence="1 2">
    <name type="scientific">Vagococcus entomophilus</name>
    <dbReference type="NCBI Taxonomy" id="1160095"/>
    <lineage>
        <taxon>Bacteria</taxon>
        <taxon>Bacillati</taxon>
        <taxon>Bacillota</taxon>
        <taxon>Bacilli</taxon>
        <taxon>Lactobacillales</taxon>
        <taxon>Enterococcaceae</taxon>
        <taxon>Vagococcus</taxon>
    </lineage>
</organism>
<keyword evidence="2" id="KW-1185">Reference proteome</keyword>
<evidence type="ECO:0000313" key="2">
    <source>
        <dbReference type="Proteomes" id="UP000288669"/>
    </source>
</evidence>
<dbReference type="Pfam" id="PF07852">
    <property type="entry name" value="DUF1642"/>
    <property type="match status" value="1"/>
</dbReference>
<accession>A0A430AK02</accession>
<dbReference type="Proteomes" id="UP000288669">
    <property type="component" value="Unassembled WGS sequence"/>
</dbReference>
<evidence type="ECO:0000313" key="1">
    <source>
        <dbReference type="EMBL" id="RSU08452.1"/>
    </source>
</evidence>
<sequence length="179" mass="20699">MPSDFQGGSRMSKLIKEIDDCTKSVKEGTCSDWSADEVVGLLHCLKRLAEKELPKPVKLPKFVIEIIEQTKKDRFSLSYCLDALQSKGLSNKKRKWLYASADNEGKVAQAWLTGNYEEEKEQLYVVKIPYVQGTFYTLDKNKRAKFVFGHQNAERFTEEELERYLSEIKQFAEKVEEAE</sequence>
<dbReference type="EMBL" id="NGJZ01000001">
    <property type="protein sequence ID" value="RSU08452.1"/>
    <property type="molecule type" value="Genomic_DNA"/>
</dbReference>
<evidence type="ECO:0008006" key="3">
    <source>
        <dbReference type="Google" id="ProtNLM"/>
    </source>
</evidence>